<sequence>MADRIFLSPPHRAGTELAFLQQALESNYLAPVGPDLDAFEAEIGRLLALPALPTTGRRLVALNSGAAALHLALVLAGVGAGDVVLCPDFAFIASAAPVVQLGAQICAVDAEYATWNMDPDRAEAALVRLQREGRPAKALVVVHGYGRPARMDRFLDLARRFGLALIEDAAESLAATALGRHTGTLGDFGILSFNGNKLITTSGGGMLCCARPEDAEKALALATMARDPGPFFTHSFLGYSYRLSNLLAALGRAQLEALPQRLEQKRRVLEGYRERLAGVAGISFLPEPDPAWGTSNHWLTCIVFDDPGSARGHARREAVRLALERENIEARALWTPLHRQPALTELAGAGLVEGGDVADDLFARGLALPSGTTLTEADQDRICEILAAAASA</sequence>
<feature type="modified residue" description="N6-(pyridoxal phosphate)lysine" evidence="3">
    <location>
        <position position="197"/>
    </location>
</feature>
<keyword evidence="5" id="KW-0808">Transferase</keyword>
<dbReference type="OrthoDB" id="9766188at2"/>
<dbReference type="PANTHER" id="PTHR30244:SF34">
    <property type="entry name" value="DTDP-4-AMINO-4,6-DIDEOXYGALACTOSE TRANSAMINASE"/>
    <property type="match status" value="1"/>
</dbReference>
<dbReference type="KEGG" id="dgg:DGI_1087"/>
<dbReference type="Proteomes" id="UP000016587">
    <property type="component" value="Chromosome"/>
</dbReference>
<dbReference type="STRING" id="1121448.DGI_1087"/>
<evidence type="ECO:0000256" key="1">
    <source>
        <dbReference type="ARBA" id="ARBA00037999"/>
    </source>
</evidence>
<dbReference type="AlphaFoldDB" id="T2GA07"/>
<gene>
    <name evidence="5" type="ORF">DGI_1087</name>
</gene>
<dbReference type="Gene3D" id="3.40.640.10">
    <property type="entry name" value="Type I PLP-dependent aspartate aminotransferase-like (Major domain)"/>
    <property type="match status" value="1"/>
</dbReference>
<dbReference type="InterPro" id="IPR015421">
    <property type="entry name" value="PyrdxlP-dep_Trfase_major"/>
</dbReference>
<dbReference type="GO" id="GO:0030170">
    <property type="term" value="F:pyridoxal phosphate binding"/>
    <property type="evidence" value="ECO:0007669"/>
    <property type="project" value="TreeGrafter"/>
</dbReference>
<dbReference type="PIRSF" id="PIRSF000390">
    <property type="entry name" value="PLP_StrS"/>
    <property type="match status" value="1"/>
</dbReference>
<dbReference type="RefSeq" id="WP_021759716.1">
    <property type="nucleotide sequence ID" value="NC_022444.1"/>
</dbReference>
<reference evidence="5 6" key="1">
    <citation type="journal article" date="2013" name="J. Bacteriol.">
        <title>Roles of HynAB and Ech, the only two hydrogenases found in the model sulfate reducer Desulfovibrio gigas.</title>
        <authorList>
            <person name="Morais-Silva F.O."/>
            <person name="Santos C.I."/>
            <person name="Rodrigues R."/>
            <person name="Pereira I.A."/>
            <person name="Rodrigues-Pousada C."/>
        </authorList>
    </citation>
    <scope>NUCLEOTIDE SEQUENCE [LARGE SCALE GENOMIC DNA]</scope>
    <source>
        <strain evidence="6">ATCC 19364 / DSM 1382 / NCIMB 9332 / VKM B-1759</strain>
    </source>
</reference>
<dbReference type="EMBL" id="CP006585">
    <property type="protein sequence ID" value="AGW12961.1"/>
    <property type="molecule type" value="Genomic_DNA"/>
</dbReference>
<protein>
    <submittedName>
        <fullName evidence="5">Putative DegT/DnrJ/EryC1/StrS aminotransferase</fullName>
    </submittedName>
</protein>
<dbReference type="SUPFAM" id="SSF53383">
    <property type="entry name" value="PLP-dependent transferases"/>
    <property type="match status" value="1"/>
</dbReference>
<evidence type="ECO:0000256" key="3">
    <source>
        <dbReference type="PIRSR" id="PIRSR000390-2"/>
    </source>
</evidence>
<evidence type="ECO:0000256" key="2">
    <source>
        <dbReference type="PIRSR" id="PIRSR000390-1"/>
    </source>
</evidence>
<proteinExistence type="inferred from homology"/>
<dbReference type="Gene3D" id="3.90.1150.10">
    <property type="entry name" value="Aspartate Aminotransferase, domain 1"/>
    <property type="match status" value="1"/>
</dbReference>
<dbReference type="InterPro" id="IPR000653">
    <property type="entry name" value="DegT/StrS_aminotransferase"/>
</dbReference>
<reference evidence="6" key="2">
    <citation type="submission" date="2013-07" db="EMBL/GenBank/DDBJ databases">
        <authorList>
            <person name="Morais-Silva F.O."/>
            <person name="Rezende A.M."/>
            <person name="Pimentel C."/>
            <person name="Resende D.M."/>
            <person name="Santos C.I."/>
            <person name="Clemente C."/>
            <person name="de Oliveira L.M."/>
            <person name="da Silva S.M."/>
            <person name="Costa D.A."/>
            <person name="Varela-Raposo A."/>
            <person name="Horacio E.C.A."/>
            <person name="Matos M."/>
            <person name="Flores O."/>
            <person name="Ruiz J.C."/>
            <person name="Rodrigues-Pousada C."/>
        </authorList>
    </citation>
    <scope>NUCLEOTIDE SEQUENCE [LARGE SCALE GENOMIC DNA]</scope>
    <source>
        <strain evidence="6">ATCC 19364 / DSM 1382 / NCIMB 9332 / VKM B-1759</strain>
    </source>
</reference>
<dbReference type="Pfam" id="PF01041">
    <property type="entry name" value="DegT_DnrJ_EryC1"/>
    <property type="match status" value="1"/>
</dbReference>
<evidence type="ECO:0000313" key="6">
    <source>
        <dbReference type="Proteomes" id="UP000016587"/>
    </source>
</evidence>
<accession>T2GA07</accession>
<evidence type="ECO:0000256" key="4">
    <source>
        <dbReference type="RuleBase" id="RU004508"/>
    </source>
</evidence>
<keyword evidence="6" id="KW-1185">Reference proteome</keyword>
<dbReference type="HOGENOM" id="CLU_033332_2_1_7"/>
<dbReference type="CDD" id="cd00616">
    <property type="entry name" value="AHBA_syn"/>
    <property type="match status" value="1"/>
</dbReference>
<evidence type="ECO:0000313" key="5">
    <source>
        <dbReference type="EMBL" id="AGW12961.1"/>
    </source>
</evidence>
<dbReference type="PANTHER" id="PTHR30244">
    <property type="entry name" value="TRANSAMINASE"/>
    <property type="match status" value="1"/>
</dbReference>
<dbReference type="InterPro" id="IPR015422">
    <property type="entry name" value="PyrdxlP-dep_Trfase_small"/>
</dbReference>
<keyword evidence="3 4" id="KW-0663">Pyridoxal phosphate</keyword>
<feature type="active site" description="Proton acceptor" evidence="2">
    <location>
        <position position="197"/>
    </location>
</feature>
<name>T2GA07_MEGG1</name>
<comment type="similarity">
    <text evidence="1 4">Belongs to the DegT/DnrJ/EryC1 family.</text>
</comment>
<dbReference type="GO" id="GO:0000271">
    <property type="term" value="P:polysaccharide biosynthetic process"/>
    <property type="evidence" value="ECO:0007669"/>
    <property type="project" value="TreeGrafter"/>
</dbReference>
<dbReference type="GO" id="GO:0008483">
    <property type="term" value="F:transaminase activity"/>
    <property type="evidence" value="ECO:0007669"/>
    <property type="project" value="UniProtKB-KW"/>
</dbReference>
<dbReference type="InterPro" id="IPR015424">
    <property type="entry name" value="PyrdxlP-dep_Trfase"/>
</dbReference>
<dbReference type="eggNOG" id="COG0399">
    <property type="taxonomic scope" value="Bacteria"/>
</dbReference>
<keyword evidence="5" id="KW-0032">Aminotransferase</keyword>
<dbReference type="PATRIC" id="fig|1121448.10.peg.1092"/>
<organism evidence="5 6">
    <name type="scientific">Megalodesulfovibrio gigas (strain ATCC 19364 / DSM 1382 / NCIMB 9332 / VKM B-1759)</name>
    <name type="common">Desulfovibrio gigas</name>
    <dbReference type="NCBI Taxonomy" id="1121448"/>
    <lineage>
        <taxon>Bacteria</taxon>
        <taxon>Pseudomonadati</taxon>
        <taxon>Thermodesulfobacteriota</taxon>
        <taxon>Desulfovibrionia</taxon>
        <taxon>Desulfovibrionales</taxon>
        <taxon>Desulfovibrionaceae</taxon>
        <taxon>Megalodesulfovibrio</taxon>
    </lineage>
</organism>